<dbReference type="Proteomes" id="UP000003900">
    <property type="component" value="Unassembled WGS sequence"/>
</dbReference>
<dbReference type="GO" id="GO:0016787">
    <property type="term" value="F:hydrolase activity"/>
    <property type="evidence" value="ECO:0007669"/>
    <property type="project" value="UniProtKB-KW"/>
</dbReference>
<organism evidence="1 2">
    <name type="scientific">Paenibacillus dendritiformis C454</name>
    <dbReference type="NCBI Taxonomy" id="1131935"/>
    <lineage>
        <taxon>Bacteria</taxon>
        <taxon>Bacillati</taxon>
        <taxon>Bacillota</taxon>
        <taxon>Bacilli</taxon>
        <taxon>Bacillales</taxon>
        <taxon>Paenibacillaceae</taxon>
        <taxon>Paenibacillus</taxon>
    </lineage>
</organism>
<comment type="caution">
    <text evidence="1">The sequence shown here is derived from an EMBL/GenBank/DDBJ whole genome shotgun (WGS) entry which is preliminary data.</text>
</comment>
<gene>
    <name evidence="1" type="ORF">PDENDC454_26448</name>
</gene>
<dbReference type="RefSeq" id="WP_006679756.1">
    <property type="nucleotide sequence ID" value="NZ_AHKH01000172.1"/>
</dbReference>
<dbReference type="InterPro" id="IPR029058">
    <property type="entry name" value="AB_hydrolase_fold"/>
</dbReference>
<evidence type="ECO:0000313" key="1">
    <source>
        <dbReference type="EMBL" id="EHQ59228.1"/>
    </source>
</evidence>
<accession>H3SNY3</accession>
<dbReference type="SUPFAM" id="SSF53474">
    <property type="entry name" value="alpha/beta-Hydrolases"/>
    <property type="match status" value="1"/>
</dbReference>
<dbReference type="STRING" id="1131935.PDENDC454_26448"/>
<name>H3SNY3_9BACL</name>
<keyword evidence="2" id="KW-1185">Reference proteome</keyword>
<sequence length="51" mass="5727">MSEILDYFELEDVCLLGVSWGGYLALRAAAFERRIAKAVAYDVLYDGFDCS</sequence>
<keyword evidence="1" id="KW-0378">Hydrolase</keyword>
<reference evidence="1 2" key="1">
    <citation type="journal article" date="2012" name="J. Bacteriol.">
        <title>Genome Sequence of the Pattern-Forming Social Bacterium Paenibacillus dendritiformis C454 Chiral Morphotype.</title>
        <authorList>
            <person name="Sirota-Madi A."/>
            <person name="Olender T."/>
            <person name="Helman Y."/>
            <person name="Brainis I."/>
            <person name="Finkelshtein A."/>
            <person name="Roth D."/>
            <person name="Hagai E."/>
            <person name="Leshkowitz D."/>
            <person name="Brodsky L."/>
            <person name="Galatenko V."/>
            <person name="Nikolaev V."/>
            <person name="Gutnick D.L."/>
            <person name="Lancet D."/>
            <person name="Ben-Jacob E."/>
        </authorList>
    </citation>
    <scope>NUCLEOTIDE SEQUENCE [LARGE SCALE GENOMIC DNA]</scope>
    <source>
        <strain evidence="1 2">C454</strain>
    </source>
</reference>
<protein>
    <submittedName>
        <fullName evidence="1">Alpha/beta fold family hydrolase</fullName>
    </submittedName>
</protein>
<dbReference type="OrthoDB" id="9812921at2"/>
<proteinExistence type="predicted"/>
<evidence type="ECO:0000313" key="2">
    <source>
        <dbReference type="Proteomes" id="UP000003900"/>
    </source>
</evidence>
<dbReference type="Gene3D" id="3.40.50.1820">
    <property type="entry name" value="alpha/beta hydrolase"/>
    <property type="match status" value="1"/>
</dbReference>
<dbReference type="PATRIC" id="fig|1131935.3.peg.5471"/>
<dbReference type="EMBL" id="AHKH01000172">
    <property type="protein sequence ID" value="EHQ59228.1"/>
    <property type="molecule type" value="Genomic_DNA"/>
</dbReference>
<dbReference type="AlphaFoldDB" id="H3SNY3"/>